<proteinExistence type="predicted"/>
<evidence type="ECO:0000313" key="2">
    <source>
        <dbReference type="EMBL" id="TXL75658.1"/>
    </source>
</evidence>
<name>A0A5C8PMN7_9HYPH</name>
<evidence type="ECO:0008006" key="4">
    <source>
        <dbReference type="Google" id="ProtNLM"/>
    </source>
</evidence>
<reference evidence="2 3" key="1">
    <citation type="submission" date="2019-06" db="EMBL/GenBank/DDBJ databases">
        <title>New taxonomy in bacterial strain CC-CFT640, isolated from vineyard.</title>
        <authorList>
            <person name="Lin S.-Y."/>
            <person name="Tsai C.-F."/>
            <person name="Young C.-C."/>
        </authorList>
    </citation>
    <scope>NUCLEOTIDE SEQUENCE [LARGE SCALE GENOMIC DNA]</scope>
    <source>
        <strain evidence="2 3">CC-CFT640</strain>
    </source>
</reference>
<evidence type="ECO:0000256" key="1">
    <source>
        <dbReference type="SAM" id="SignalP"/>
    </source>
</evidence>
<dbReference type="Proteomes" id="UP000321638">
    <property type="component" value="Unassembled WGS sequence"/>
</dbReference>
<dbReference type="EMBL" id="VDUZ01000013">
    <property type="protein sequence ID" value="TXL75658.1"/>
    <property type="molecule type" value="Genomic_DNA"/>
</dbReference>
<keyword evidence="3" id="KW-1185">Reference proteome</keyword>
<accession>A0A5C8PMN7</accession>
<dbReference type="OrthoDB" id="7344322at2"/>
<feature type="signal peptide" evidence="1">
    <location>
        <begin position="1"/>
        <end position="25"/>
    </location>
</feature>
<gene>
    <name evidence="2" type="ORF">FHP25_13475</name>
</gene>
<keyword evidence="1" id="KW-0732">Signal</keyword>
<dbReference type="AlphaFoldDB" id="A0A5C8PMN7"/>
<dbReference type="RefSeq" id="WP_147847460.1">
    <property type="nucleotide sequence ID" value="NZ_VDUZ01000013.1"/>
</dbReference>
<comment type="caution">
    <text evidence="2">The sequence shown here is derived from an EMBL/GenBank/DDBJ whole genome shotgun (WGS) entry which is preliminary data.</text>
</comment>
<evidence type="ECO:0000313" key="3">
    <source>
        <dbReference type="Proteomes" id="UP000321638"/>
    </source>
</evidence>
<sequence length="178" mass="18460">MITRVIARTILSALLGLAMVGAAQAQSEETEIAAFSVVRGKGSGFKVAEKLGTFVGTLEGPFFVDGGEGPVKAGSLVCSATLEIKTEDRAYKGSGRCLIAGEEGGEVYGQWTCEGHFLVGCSGVFTLTGGTNRFAGITGGGPMTMRTSVGKLGAGTAVSQNVEVEGILFWRELKYKLP</sequence>
<feature type="chain" id="PRO_5022895700" description="DUF3224 domain-containing protein" evidence="1">
    <location>
        <begin position="26"/>
        <end position="178"/>
    </location>
</feature>
<protein>
    <recommendedName>
        <fullName evidence="4">DUF3224 domain-containing protein</fullName>
    </recommendedName>
</protein>
<organism evidence="2 3">
    <name type="scientific">Vineibacter terrae</name>
    <dbReference type="NCBI Taxonomy" id="2586908"/>
    <lineage>
        <taxon>Bacteria</taxon>
        <taxon>Pseudomonadati</taxon>
        <taxon>Pseudomonadota</taxon>
        <taxon>Alphaproteobacteria</taxon>
        <taxon>Hyphomicrobiales</taxon>
        <taxon>Vineibacter</taxon>
    </lineage>
</organism>